<evidence type="ECO:0000313" key="2">
    <source>
        <dbReference type="EMBL" id="KKM68002.1"/>
    </source>
</evidence>
<dbReference type="InterPro" id="IPR013785">
    <property type="entry name" value="Aldolase_TIM"/>
</dbReference>
<dbReference type="InterPro" id="IPR035587">
    <property type="entry name" value="DUS-like_FMN-bd"/>
</dbReference>
<dbReference type="PANTHER" id="PTHR45846:SF1">
    <property type="entry name" value="TRNA-DIHYDROURIDINE(47) SYNTHASE [NAD(P)(+)]-LIKE"/>
    <property type="match status" value="1"/>
</dbReference>
<comment type="caution">
    <text evidence="2">The sequence shown here is derived from an EMBL/GenBank/DDBJ whole genome shotgun (WGS) entry which is preliminary data.</text>
</comment>
<dbReference type="AlphaFoldDB" id="A0A0F9MFT5"/>
<dbReference type="CDD" id="cd02801">
    <property type="entry name" value="DUS_like_FMN"/>
    <property type="match status" value="1"/>
</dbReference>
<feature type="non-terminal residue" evidence="2">
    <location>
        <position position="238"/>
    </location>
</feature>
<dbReference type="Gene3D" id="3.20.20.70">
    <property type="entry name" value="Aldolase class I"/>
    <property type="match status" value="1"/>
</dbReference>
<dbReference type="EMBL" id="LAZR01010250">
    <property type="protein sequence ID" value="KKM68002.1"/>
    <property type="molecule type" value="Genomic_DNA"/>
</dbReference>
<organism evidence="2">
    <name type="scientific">marine sediment metagenome</name>
    <dbReference type="NCBI Taxonomy" id="412755"/>
    <lineage>
        <taxon>unclassified sequences</taxon>
        <taxon>metagenomes</taxon>
        <taxon>ecological metagenomes</taxon>
    </lineage>
</organism>
<gene>
    <name evidence="2" type="ORF">LCGC14_1465480</name>
</gene>
<feature type="domain" description="DUS-like FMN-binding" evidence="1">
    <location>
        <begin position="18"/>
        <end position="237"/>
    </location>
</feature>
<sequence length="238" mass="25812">MLPGALKIGPLELPYPIILAPLANISDLPYRLMSRKMGCPLAFIEMISVHAVTHNNQKTFDLLTEHPLDKPLGIQFLGRWPEQLEKAWEAVKDKGYALVDLNAACPVKKVARRSEGASLMREPKALHNAVKALVSCTRVPVTCKIRSGWNADDMNAVEAARAIEEAGAAALFIHGRTRAQQYSGFVDYGIIGKVKDSVSIPVIGSGDVFSAEHAKRMLDETGCDGVAMARGSMGNPCF</sequence>
<proteinExistence type="predicted"/>
<protein>
    <recommendedName>
        <fullName evidence="1">DUS-like FMN-binding domain-containing protein</fullName>
    </recommendedName>
</protein>
<name>A0A0F9MFT5_9ZZZZ</name>
<dbReference type="Pfam" id="PF01207">
    <property type="entry name" value="Dus"/>
    <property type="match status" value="1"/>
</dbReference>
<dbReference type="SUPFAM" id="SSF51395">
    <property type="entry name" value="FMN-linked oxidoreductases"/>
    <property type="match status" value="1"/>
</dbReference>
<evidence type="ECO:0000259" key="1">
    <source>
        <dbReference type="Pfam" id="PF01207"/>
    </source>
</evidence>
<dbReference type="PANTHER" id="PTHR45846">
    <property type="entry name" value="TRNA-DIHYDROURIDINE(47) SYNTHASE [NAD(P)(+)]-LIKE"/>
    <property type="match status" value="1"/>
</dbReference>
<dbReference type="GO" id="GO:0003723">
    <property type="term" value="F:RNA binding"/>
    <property type="evidence" value="ECO:0007669"/>
    <property type="project" value="TreeGrafter"/>
</dbReference>
<dbReference type="GO" id="GO:0017150">
    <property type="term" value="F:tRNA dihydrouridine synthase activity"/>
    <property type="evidence" value="ECO:0007669"/>
    <property type="project" value="TreeGrafter"/>
</dbReference>
<accession>A0A0F9MFT5</accession>
<reference evidence="2" key="1">
    <citation type="journal article" date="2015" name="Nature">
        <title>Complex archaea that bridge the gap between prokaryotes and eukaryotes.</title>
        <authorList>
            <person name="Spang A."/>
            <person name="Saw J.H."/>
            <person name="Jorgensen S.L."/>
            <person name="Zaremba-Niedzwiedzka K."/>
            <person name="Martijn J."/>
            <person name="Lind A.E."/>
            <person name="van Eijk R."/>
            <person name="Schleper C."/>
            <person name="Guy L."/>
            <person name="Ettema T.J."/>
        </authorList>
    </citation>
    <scope>NUCLEOTIDE SEQUENCE</scope>
</reference>